<accession>A0A8R1V3U0</accession>
<evidence type="ECO:0000313" key="3">
    <source>
        <dbReference type="Proteomes" id="UP000005239"/>
    </source>
</evidence>
<sequence length="83" mass="8853">MRLMSGGSRDSAIRSMPTPSSSERYLQGIIPASGGPSRTRGEPPPRGAPPADTLIPPTRRFSCSSWAPADDLPAIPTIMPYRC</sequence>
<reference evidence="2" key="2">
    <citation type="submission" date="2022-06" db="UniProtKB">
        <authorList>
            <consortium name="EnsemblMetazoa"/>
        </authorList>
    </citation>
    <scope>IDENTIFICATION</scope>
    <source>
        <strain evidence="2">PS312</strain>
    </source>
</reference>
<dbReference type="AlphaFoldDB" id="A0A2A6C9I0"/>
<evidence type="ECO:0000256" key="1">
    <source>
        <dbReference type="SAM" id="MobiDB-lite"/>
    </source>
</evidence>
<dbReference type="Proteomes" id="UP000005239">
    <property type="component" value="Unassembled WGS sequence"/>
</dbReference>
<feature type="region of interest" description="Disordered" evidence="1">
    <location>
        <begin position="1"/>
        <end position="58"/>
    </location>
</feature>
<keyword evidence="3" id="KW-1185">Reference proteome</keyword>
<evidence type="ECO:0000313" key="2">
    <source>
        <dbReference type="EnsemblMetazoa" id="PPA43507.1"/>
    </source>
</evidence>
<organism evidence="2 3">
    <name type="scientific">Pristionchus pacificus</name>
    <name type="common">Parasitic nematode worm</name>
    <dbReference type="NCBI Taxonomy" id="54126"/>
    <lineage>
        <taxon>Eukaryota</taxon>
        <taxon>Metazoa</taxon>
        <taxon>Ecdysozoa</taxon>
        <taxon>Nematoda</taxon>
        <taxon>Chromadorea</taxon>
        <taxon>Rhabditida</taxon>
        <taxon>Rhabditina</taxon>
        <taxon>Diplogasteromorpha</taxon>
        <taxon>Diplogasteroidea</taxon>
        <taxon>Neodiplogasteridae</taxon>
        <taxon>Pristionchus</taxon>
    </lineage>
</organism>
<gene>
    <name evidence="2" type="primary">WBGene00281876</name>
</gene>
<accession>A0A2A6C9I0</accession>
<protein>
    <submittedName>
        <fullName evidence="2">Uncharacterized protein</fullName>
    </submittedName>
</protein>
<name>A0A2A6C9I0_PRIPA</name>
<reference evidence="3" key="1">
    <citation type="journal article" date="2008" name="Nat. Genet.">
        <title>The Pristionchus pacificus genome provides a unique perspective on nematode lifestyle and parasitism.</title>
        <authorList>
            <person name="Dieterich C."/>
            <person name="Clifton S.W."/>
            <person name="Schuster L.N."/>
            <person name="Chinwalla A."/>
            <person name="Delehaunty K."/>
            <person name="Dinkelacker I."/>
            <person name="Fulton L."/>
            <person name="Fulton R."/>
            <person name="Godfrey J."/>
            <person name="Minx P."/>
            <person name="Mitreva M."/>
            <person name="Roeseler W."/>
            <person name="Tian H."/>
            <person name="Witte H."/>
            <person name="Yang S.P."/>
            <person name="Wilson R.K."/>
            <person name="Sommer R.J."/>
        </authorList>
    </citation>
    <scope>NUCLEOTIDE SEQUENCE [LARGE SCALE GENOMIC DNA]</scope>
    <source>
        <strain evidence="3">PS312</strain>
    </source>
</reference>
<proteinExistence type="predicted"/>
<dbReference type="EnsemblMetazoa" id="PPA43507.1">
    <property type="protein sequence ID" value="PPA43507.1"/>
    <property type="gene ID" value="WBGene00281876"/>
</dbReference>